<feature type="transmembrane region" description="Helical" evidence="8">
    <location>
        <begin position="425"/>
        <end position="448"/>
    </location>
</feature>
<name>A0ABR4GG64_9EURO</name>
<comment type="subcellular location">
    <subcellularLocation>
        <location evidence="1">Endomembrane system</location>
        <topology evidence="1">Multi-pass membrane protein</topology>
    </subcellularLocation>
</comment>
<evidence type="ECO:0000313" key="9">
    <source>
        <dbReference type="EMBL" id="KAL2797505.1"/>
    </source>
</evidence>
<keyword evidence="3" id="KW-0762">Sugar transport</keyword>
<keyword evidence="5 8" id="KW-1133">Transmembrane helix</keyword>
<evidence type="ECO:0000256" key="8">
    <source>
        <dbReference type="SAM" id="Phobius"/>
    </source>
</evidence>
<evidence type="ECO:0000256" key="3">
    <source>
        <dbReference type="ARBA" id="ARBA00022597"/>
    </source>
</evidence>
<keyword evidence="10" id="KW-1185">Reference proteome</keyword>
<keyword evidence="4 8" id="KW-0812">Transmembrane</keyword>
<feature type="transmembrane region" description="Helical" evidence="8">
    <location>
        <begin position="137"/>
        <end position="161"/>
    </location>
</feature>
<gene>
    <name evidence="9" type="ORF">BJX66DRAFT_297942</name>
</gene>
<feature type="transmembrane region" description="Helical" evidence="8">
    <location>
        <begin position="263"/>
        <end position="282"/>
    </location>
</feature>
<dbReference type="InterPro" id="IPR013657">
    <property type="entry name" value="SCL35B1-4/HUT1"/>
</dbReference>
<sequence>MTNHSTTLPPVFAAHTLHLCNWQNLSPSTMTGVQSKGNPANHGAKLESRSSLSRSTAPSPSRKPKATTAEMNGRKETSDSRVHSIASIAATAVQATLGHWTNVFLMVSLIFGGCCANVFALEAIIKDRPSAGPLITFAQFILTALFMLPNFLSLSAGFGSFFVNKRSIPLRSWFVYTAFFISVNLLNNWAFAYRISVPLHIILRSGGPVASMVVGYIYSGKRYSQGQILAVTLLTFGVVTSAMADAQAKGQSIQIGIVKDSSISQTVTGFAILALAMILSAFQGIYADRLYETYGRNHWKEALFYSHMLSLPLFLPTFPQIWGQWLALNSSPSLFSHSKSLIGRVRFEQLSCDHNTAVVGESCGTSLQHTLTQPVSHILNILHDHDRLRPIVTGIPVQVFYLLLNALTQYWCIRGVHLLSAKSSSLTVTIVLNIRKLVSLLLSIRLFGNSLSNGVLAGAVLVFVGGAIYGFEGARLRRTPVKRD</sequence>
<feature type="transmembrane region" description="Helical" evidence="8">
    <location>
        <begin position="226"/>
        <end position="243"/>
    </location>
</feature>
<keyword evidence="2" id="KW-0813">Transport</keyword>
<protein>
    <submittedName>
        <fullName evidence="9">UAA transporter family-domain-containing protein</fullName>
    </submittedName>
</protein>
<reference evidence="9 10" key="1">
    <citation type="submission" date="2024-07" db="EMBL/GenBank/DDBJ databases">
        <title>Section-level genome sequencing and comparative genomics of Aspergillus sections Usti and Cavernicolus.</title>
        <authorList>
            <consortium name="Lawrence Berkeley National Laboratory"/>
            <person name="Nybo J.L."/>
            <person name="Vesth T.C."/>
            <person name="Theobald S."/>
            <person name="Frisvad J.C."/>
            <person name="Larsen T.O."/>
            <person name="Kjaerboelling I."/>
            <person name="Rothschild-Mancinelli K."/>
            <person name="Lyhne E.K."/>
            <person name="Kogle M.E."/>
            <person name="Barry K."/>
            <person name="Clum A."/>
            <person name="Na H."/>
            <person name="Ledsgaard L."/>
            <person name="Lin J."/>
            <person name="Lipzen A."/>
            <person name="Kuo A."/>
            <person name="Riley R."/>
            <person name="Mondo S."/>
            <person name="Labutti K."/>
            <person name="Haridas S."/>
            <person name="Pangalinan J."/>
            <person name="Salamov A.A."/>
            <person name="Simmons B.A."/>
            <person name="Magnuson J.K."/>
            <person name="Chen J."/>
            <person name="Drula E."/>
            <person name="Henrissat B."/>
            <person name="Wiebenga A."/>
            <person name="Lubbers R.J."/>
            <person name="Gomes A.C."/>
            <person name="Makela M.R."/>
            <person name="Stajich J."/>
            <person name="Grigoriev I.V."/>
            <person name="Mortensen U.H."/>
            <person name="De Vries R.P."/>
            <person name="Baker S.E."/>
            <person name="Andersen M.R."/>
        </authorList>
    </citation>
    <scope>NUCLEOTIDE SEQUENCE [LARGE SCALE GENOMIC DNA]</scope>
    <source>
        <strain evidence="9 10">CBS 209.92</strain>
    </source>
</reference>
<feature type="region of interest" description="Disordered" evidence="7">
    <location>
        <begin position="30"/>
        <end position="78"/>
    </location>
</feature>
<dbReference type="Proteomes" id="UP001610563">
    <property type="component" value="Unassembled WGS sequence"/>
</dbReference>
<keyword evidence="6 8" id="KW-0472">Membrane</keyword>
<dbReference type="Pfam" id="PF08449">
    <property type="entry name" value="UAA"/>
    <property type="match status" value="1"/>
</dbReference>
<feature type="transmembrane region" description="Helical" evidence="8">
    <location>
        <begin position="103"/>
        <end position="125"/>
    </location>
</feature>
<evidence type="ECO:0000256" key="5">
    <source>
        <dbReference type="ARBA" id="ARBA00022989"/>
    </source>
</evidence>
<dbReference type="PANTHER" id="PTHR10778:SF4">
    <property type="entry name" value="NUCLEOTIDE SUGAR TRANSPORTER SLC35B4"/>
    <property type="match status" value="1"/>
</dbReference>
<comment type="caution">
    <text evidence="9">The sequence shown here is derived from an EMBL/GenBank/DDBJ whole genome shotgun (WGS) entry which is preliminary data.</text>
</comment>
<dbReference type="PANTHER" id="PTHR10778">
    <property type="entry name" value="SOLUTE CARRIER FAMILY 35 MEMBER B"/>
    <property type="match status" value="1"/>
</dbReference>
<feature type="transmembrane region" description="Helical" evidence="8">
    <location>
        <begin position="391"/>
        <end position="413"/>
    </location>
</feature>
<organism evidence="9 10">
    <name type="scientific">Aspergillus keveii</name>
    <dbReference type="NCBI Taxonomy" id="714993"/>
    <lineage>
        <taxon>Eukaryota</taxon>
        <taxon>Fungi</taxon>
        <taxon>Dikarya</taxon>
        <taxon>Ascomycota</taxon>
        <taxon>Pezizomycotina</taxon>
        <taxon>Eurotiomycetes</taxon>
        <taxon>Eurotiomycetidae</taxon>
        <taxon>Eurotiales</taxon>
        <taxon>Aspergillaceae</taxon>
        <taxon>Aspergillus</taxon>
        <taxon>Aspergillus subgen. Nidulantes</taxon>
    </lineage>
</organism>
<evidence type="ECO:0000256" key="6">
    <source>
        <dbReference type="ARBA" id="ARBA00023136"/>
    </source>
</evidence>
<evidence type="ECO:0000256" key="2">
    <source>
        <dbReference type="ARBA" id="ARBA00022448"/>
    </source>
</evidence>
<feature type="transmembrane region" description="Helical" evidence="8">
    <location>
        <begin position="302"/>
        <end position="322"/>
    </location>
</feature>
<evidence type="ECO:0000313" key="10">
    <source>
        <dbReference type="Proteomes" id="UP001610563"/>
    </source>
</evidence>
<accession>A0ABR4GG64</accession>
<evidence type="ECO:0000256" key="4">
    <source>
        <dbReference type="ARBA" id="ARBA00022692"/>
    </source>
</evidence>
<evidence type="ECO:0000256" key="7">
    <source>
        <dbReference type="SAM" id="MobiDB-lite"/>
    </source>
</evidence>
<feature type="transmembrane region" description="Helical" evidence="8">
    <location>
        <begin position="173"/>
        <end position="195"/>
    </location>
</feature>
<evidence type="ECO:0000256" key="1">
    <source>
        <dbReference type="ARBA" id="ARBA00004127"/>
    </source>
</evidence>
<feature type="transmembrane region" description="Helical" evidence="8">
    <location>
        <begin position="201"/>
        <end position="219"/>
    </location>
</feature>
<feature type="compositionally biased region" description="Low complexity" evidence="7">
    <location>
        <begin position="49"/>
        <end position="60"/>
    </location>
</feature>
<dbReference type="EMBL" id="JBFTWV010000019">
    <property type="protein sequence ID" value="KAL2797505.1"/>
    <property type="molecule type" value="Genomic_DNA"/>
</dbReference>
<proteinExistence type="predicted"/>
<feature type="transmembrane region" description="Helical" evidence="8">
    <location>
        <begin position="454"/>
        <end position="474"/>
    </location>
</feature>